<reference evidence="2 3" key="1">
    <citation type="journal article" date="2009" name="J. Virol.">
        <title>Comparative analysis of complete genome sequences of three avian coronaviruses reveals a novel group 3c coronavirus.</title>
        <authorList>
            <person name="Woo P.C."/>
            <person name="Lau S.K."/>
            <person name="Lam C.S."/>
            <person name="Lai K.K."/>
            <person name="Huang Y."/>
            <person name="Lee P."/>
            <person name="Luk G.S."/>
            <person name="Dyrting K.C."/>
            <person name="Chan K.H."/>
            <person name="Yuen K.Y."/>
        </authorList>
    </citation>
    <scope>NUCLEOTIDE SEQUENCE [LARGE SCALE GENOMIC DNA]</scope>
    <source>
        <strain evidence="2">HKU11-934</strain>
    </source>
</reference>
<dbReference type="Proteomes" id="UP000161619">
    <property type="component" value="Segment"/>
</dbReference>
<keyword evidence="1" id="KW-1133">Transmembrane helix</keyword>
<keyword evidence="1" id="KW-0812">Transmembrane</keyword>
<keyword evidence="3" id="KW-1185">Reference proteome</keyword>
<sequence length="84" mass="9442">MGTSQSTTNVNNQITNIQAAHGSSVQTYNQNKSHIEVLLQQGMPFIALTLLILCLVQSVWLCYCCRRNKTLNSRLRAVQPRLLP</sequence>
<evidence type="ECO:0000313" key="3">
    <source>
        <dbReference type="Proteomes" id="UP000161619"/>
    </source>
</evidence>
<dbReference type="RefSeq" id="YP_002308485.1">
    <property type="nucleotide sequence ID" value="NC_011547.1"/>
</dbReference>
<proteinExistence type="predicted"/>
<dbReference type="GeneID" id="37616151"/>
<organism evidence="2 3">
    <name type="scientific">Bulbul coronavirus HKU11</name>
    <dbReference type="NCBI Taxonomy" id="574549"/>
    <lineage>
        <taxon>Viruses</taxon>
        <taxon>Riboviria</taxon>
        <taxon>Orthornavirae</taxon>
        <taxon>Pisuviricota</taxon>
        <taxon>Pisoniviricetes</taxon>
        <taxon>Nidovirales</taxon>
        <taxon>Cornidovirineae</taxon>
        <taxon>Coronaviridae</taxon>
        <taxon>Orthocoronavirinae</taxon>
        <taxon>Deltacoronavirus</taxon>
        <taxon>Buldecovirus</taxon>
        <taxon>Deltacoronavirus pycnonoti</taxon>
    </lineage>
</organism>
<dbReference type="EMBL" id="FJ376619">
    <property type="protein sequence ID" value="ACJ12041.1"/>
    <property type="molecule type" value="Genomic_RNA"/>
</dbReference>
<name>B6VDW6_9NIDO</name>
<feature type="transmembrane region" description="Helical" evidence="1">
    <location>
        <begin position="45"/>
        <end position="65"/>
    </location>
</feature>
<accession>B6VDW6</accession>
<evidence type="ECO:0000313" key="2">
    <source>
        <dbReference type="EMBL" id="ACJ12041.1"/>
    </source>
</evidence>
<keyword evidence="1" id="KW-0472">Membrane</keyword>
<protein>
    <submittedName>
        <fullName evidence="2">Nonstructural protein</fullName>
    </submittedName>
</protein>
<dbReference type="KEGG" id="vg:37616151"/>
<gene>
    <name evidence="2" type="primary">NS7b</name>
</gene>
<evidence type="ECO:0000256" key="1">
    <source>
        <dbReference type="SAM" id="Phobius"/>
    </source>
</evidence>